<dbReference type="InterPro" id="IPR029069">
    <property type="entry name" value="HotDog_dom_sf"/>
</dbReference>
<keyword evidence="2" id="KW-1185">Reference proteome</keyword>
<reference evidence="2" key="1">
    <citation type="journal article" date="2019" name="Int. J. Syst. Evol. Microbiol.">
        <title>The Global Catalogue of Microorganisms (GCM) 10K type strain sequencing project: providing services to taxonomists for standard genome sequencing and annotation.</title>
        <authorList>
            <consortium name="The Broad Institute Genomics Platform"/>
            <consortium name="The Broad Institute Genome Sequencing Center for Infectious Disease"/>
            <person name="Wu L."/>
            <person name="Ma J."/>
        </authorList>
    </citation>
    <scope>NUCLEOTIDE SEQUENCE [LARGE SCALE GENOMIC DNA]</scope>
    <source>
        <strain evidence="2">JCM 17695</strain>
    </source>
</reference>
<comment type="caution">
    <text evidence="1">The sequence shown here is derived from an EMBL/GenBank/DDBJ whole genome shotgun (WGS) entry which is preliminary data.</text>
</comment>
<dbReference type="CDD" id="cd03443">
    <property type="entry name" value="PaaI_thioesterase"/>
    <property type="match status" value="1"/>
</dbReference>
<protein>
    <submittedName>
        <fullName evidence="1">DUF4442 domain-containing protein</fullName>
    </submittedName>
</protein>
<name>A0ABW2TGH2_9PSEU</name>
<sequence>MSTDYTWVAEAITNTVPWVKTAGVQFDAITPTHVTCSLPDRPDQRNHAGGPHAAVMFGLAETASGAIALAAFAEQMAKATPLVLRSEIRYRKLALGDLTAEAVLTRPAEEVIAELEAGTRPELPVDCTIRNAEGVTTAEMTVVWTLKAIKA</sequence>
<dbReference type="SUPFAM" id="SSF54637">
    <property type="entry name" value="Thioesterase/thiol ester dehydrase-isomerase"/>
    <property type="match status" value="1"/>
</dbReference>
<gene>
    <name evidence="1" type="ORF">ACFQV2_01555</name>
</gene>
<dbReference type="Proteomes" id="UP001596512">
    <property type="component" value="Unassembled WGS sequence"/>
</dbReference>
<proteinExistence type="predicted"/>
<dbReference type="Gene3D" id="3.10.129.10">
    <property type="entry name" value="Hotdog Thioesterase"/>
    <property type="match status" value="1"/>
</dbReference>
<evidence type="ECO:0000313" key="1">
    <source>
        <dbReference type="EMBL" id="MFC7612536.1"/>
    </source>
</evidence>
<evidence type="ECO:0000313" key="2">
    <source>
        <dbReference type="Proteomes" id="UP001596512"/>
    </source>
</evidence>
<dbReference type="InterPro" id="IPR027961">
    <property type="entry name" value="DUF4442"/>
</dbReference>
<organism evidence="1 2">
    <name type="scientific">Actinokineospora soli</name>
    <dbReference type="NCBI Taxonomy" id="1048753"/>
    <lineage>
        <taxon>Bacteria</taxon>
        <taxon>Bacillati</taxon>
        <taxon>Actinomycetota</taxon>
        <taxon>Actinomycetes</taxon>
        <taxon>Pseudonocardiales</taxon>
        <taxon>Pseudonocardiaceae</taxon>
        <taxon>Actinokineospora</taxon>
    </lineage>
</organism>
<dbReference type="Pfam" id="PF14539">
    <property type="entry name" value="DUF4442"/>
    <property type="match status" value="1"/>
</dbReference>
<dbReference type="EMBL" id="JBHTEY010000004">
    <property type="protein sequence ID" value="MFC7612536.1"/>
    <property type="molecule type" value="Genomic_DNA"/>
</dbReference>
<accession>A0ABW2TGH2</accession>